<dbReference type="RefSeq" id="WP_069155191.1">
    <property type="nucleotide sequence ID" value="NZ_MCGH01000005.1"/>
</dbReference>
<dbReference type="EMBL" id="MCGH01000005">
    <property type="protein sequence ID" value="ODM01940.1"/>
    <property type="molecule type" value="Genomic_DNA"/>
</dbReference>
<dbReference type="AlphaFoldDB" id="A0A1E2ZZM0"/>
<protein>
    <submittedName>
        <fullName evidence="6">(2R)-sulfolactate sulfo-lyase subunit beta</fullName>
        <ecNumber evidence="6">4.4.1.24</ecNumber>
    </submittedName>
</protein>
<keyword evidence="3" id="KW-0175">Coiled coil</keyword>
<feature type="domain" description="D-galactarate/Altronate dehydratase second" evidence="4">
    <location>
        <begin position="5"/>
        <end position="133"/>
    </location>
</feature>
<dbReference type="InterPro" id="IPR052172">
    <property type="entry name" value="UxaA_altronate/galactarate_dh"/>
</dbReference>
<dbReference type="PATRIC" id="fig|1432052.4.peg.6573"/>
<accession>A0A1E2ZZM0</accession>
<reference evidence="6 7" key="1">
    <citation type="submission" date="2016-07" db="EMBL/GenBank/DDBJ databases">
        <title>Characterization of isolates of Eisenbergiella tayi derived from blood cultures, using whole genome sequencing.</title>
        <authorList>
            <person name="Burdz T."/>
            <person name="Wiebe D."/>
            <person name="Huynh C."/>
            <person name="Bernard K."/>
        </authorList>
    </citation>
    <scope>NUCLEOTIDE SEQUENCE [LARGE SCALE GENOMIC DNA]</scope>
    <source>
        <strain evidence="6 7">NML 110608</strain>
    </source>
</reference>
<feature type="domain" description="D-galactarate/Altronate dehydratase C-terminal" evidence="5">
    <location>
        <begin position="144"/>
        <end position="381"/>
    </location>
</feature>
<name>A0A1E2ZZM0_9FIRM</name>
<proteinExistence type="inferred from homology"/>
<dbReference type="Proteomes" id="UP000094067">
    <property type="component" value="Unassembled WGS sequence"/>
</dbReference>
<dbReference type="GO" id="GO:0019698">
    <property type="term" value="P:D-galacturonate catabolic process"/>
    <property type="evidence" value="ECO:0007669"/>
    <property type="project" value="TreeGrafter"/>
</dbReference>
<dbReference type="Pfam" id="PF04295">
    <property type="entry name" value="GD_AH_second"/>
    <property type="match status" value="1"/>
</dbReference>
<evidence type="ECO:0000256" key="3">
    <source>
        <dbReference type="SAM" id="Coils"/>
    </source>
</evidence>
<dbReference type="InterPro" id="IPR007392">
    <property type="entry name" value="GD_AH_second"/>
</dbReference>
<dbReference type="InterPro" id="IPR048332">
    <property type="entry name" value="GD_AH_C"/>
</dbReference>
<evidence type="ECO:0000259" key="4">
    <source>
        <dbReference type="Pfam" id="PF04295"/>
    </source>
</evidence>
<organism evidence="6 7">
    <name type="scientific">Eisenbergiella tayi</name>
    <dbReference type="NCBI Taxonomy" id="1432052"/>
    <lineage>
        <taxon>Bacteria</taxon>
        <taxon>Bacillati</taxon>
        <taxon>Bacillota</taxon>
        <taxon>Clostridia</taxon>
        <taxon>Lachnospirales</taxon>
        <taxon>Lachnospiraceae</taxon>
        <taxon>Eisenbergiella</taxon>
    </lineage>
</organism>
<dbReference type="Pfam" id="PF20629">
    <property type="entry name" value="GD_AH_C"/>
    <property type="match status" value="1"/>
</dbReference>
<evidence type="ECO:0000313" key="6">
    <source>
        <dbReference type="EMBL" id="ODM01940.1"/>
    </source>
</evidence>
<dbReference type="GO" id="GO:0034010">
    <property type="term" value="F:sulfolactate sulfo-lyase activity"/>
    <property type="evidence" value="ECO:0007669"/>
    <property type="project" value="UniProtKB-EC"/>
</dbReference>
<dbReference type="EC" id="4.4.1.24" evidence="6"/>
<gene>
    <name evidence="6" type="primary">suyB</name>
    <name evidence="6" type="ORF">BEI61_05939</name>
</gene>
<sequence length="386" mass="40505">MKITGYRRPDGRLGIRNHVLILPCSLCAAETARFTAENVKGSIYLPNQGGCSLSKKDYEITMDTLSGIAANPNVYGTILIGNGCEVIQAADLEKEIRNKTSKPLECFIIREEGGSLKTVEKAAAAAEKMVKEAEKQKRVQADAAELILGTECGGSDPTSGLAANPVVGICGDSLTALGGTVILSETPEMIGAEHLLAKRCRTKELGDSLLAMISGFEESFRLVGENPRHGNPTPGNKAGGITTLEEKSLGCIHKAGTAPISQVVGYAKPITPKGLAVMDTPGQDIASIAGMAAAGAQAVVFTTGHGTPTGFGILPVIKITANSSTAKAMQDHIDFDCSDVLEKGLPIQDAGEELMKLLIEVCEGRETKAELLGFNDMSMARVCNFA</sequence>
<comment type="caution">
    <text evidence="6">The sequence shown here is derived from an EMBL/GenBank/DDBJ whole genome shotgun (WGS) entry which is preliminary data.</text>
</comment>
<keyword evidence="2 6" id="KW-0456">Lyase</keyword>
<evidence type="ECO:0000256" key="1">
    <source>
        <dbReference type="ARBA" id="ARBA00010986"/>
    </source>
</evidence>
<dbReference type="PANTHER" id="PTHR30536">
    <property type="entry name" value="ALTRONATE/GALACTARATE DEHYDRATASE"/>
    <property type="match status" value="1"/>
</dbReference>
<evidence type="ECO:0000259" key="5">
    <source>
        <dbReference type="Pfam" id="PF20629"/>
    </source>
</evidence>
<dbReference type="PANTHER" id="PTHR30536:SF5">
    <property type="entry name" value="ALTRONATE DEHYDRATASE"/>
    <property type="match status" value="1"/>
</dbReference>
<comment type="similarity">
    <text evidence="1">Belongs to the UxaA family.</text>
</comment>
<evidence type="ECO:0000256" key="2">
    <source>
        <dbReference type="ARBA" id="ARBA00023239"/>
    </source>
</evidence>
<evidence type="ECO:0000313" key="7">
    <source>
        <dbReference type="Proteomes" id="UP000094067"/>
    </source>
</evidence>
<feature type="coiled-coil region" evidence="3">
    <location>
        <begin position="116"/>
        <end position="143"/>
    </location>
</feature>